<dbReference type="InterPro" id="IPR032808">
    <property type="entry name" value="DoxX"/>
</dbReference>
<dbReference type="PANTHER" id="PTHR33452:SF1">
    <property type="entry name" value="INNER MEMBRANE PROTEIN YPHA-RELATED"/>
    <property type="match status" value="1"/>
</dbReference>
<evidence type="ECO:0000256" key="6">
    <source>
        <dbReference type="ARBA" id="ARBA00023136"/>
    </source>
</evidence>
<feature type="transmembrane region" description="Helical" evidence="7">
    <location>
        <begin position="21"/>
        <end position="40"/>
    </location>
</feature>
<evidence type="ECO:0000313" key="9">
    <source>
        <dbReference type="Proteomes" id="UP000184041"/>
    </source>
</evidence>
<evidence type="ECO:0000256" key="2">
    <source>
        <dbReference type="ARBA" id="ARBA00006679"/>
    </source>
</evidence>
<keyword evidence="3" id="KW-1003">Cell membrane</keyword>
<keyword evidence="6 7" id="KW-0472">Membrane</keyword>
<evidence type="ECO:0000256" key="4">
    <source>
        <dbReference type="ARBA" id="ARBA00022692"/>
    </source>
</evidence>
<dbReference type="EMBL" id="FQUS01000013">
    <property type="protein sequence ID" value="SHF80597.1"/>
    <property type="molecule type" value="Genomic_DNA"/>
</dbReference>
<feature type="transmembrane region" description="Helical" evidence="7">
    <location>
        <begin position="60"/>
        <end position="77"/>
    </location>
</feature>
<dbReference type="RefSeq" id="WP_211483170.1">
    <property type="nucleotide sequence ID" value="NZ_FQUS01000013.1"/>
</dbReference>
<evidence type="ECO:0000313" key="8">
    <source>
        <dbReference type="EMBL" id="SHF80597.1"/>
    </source>
</evidence>
<dbReference type="Pfam" id="PF07681">
    <property type="entry name" value="DoxX"/>
    <property type="match status" value="1"/>
</dbReference>
<feature type="transmembrane region" description="Helical" evidence="7">
    <location>
        <begin position="84"/>
        <end position="102"/>
    </location>
</feature>
<evidence type="ECO:0000256" key="5">
    <source>
        <dbReference type="ARBA" id="ARBA00022989"/>
    </source>
</evidence>
<organism evidence="8 9">
    <name type="scientific">Fodinibius roseus</name>
    <dbReference type="NCBI Taxonomy" id="1194090"/>
    <lineage>
        <taxon>Bacteria</taxon>
        <taxon>Pseudomonadati</taxon>
        <taxon>Balneolota</taxon>
        <taxon>Balneolia</taxon>
        <taxon>Balneolales</taxon>
        <taxon>Balneolaceae</taxon>
        <taxon>Fodinibius</taxon>
    </lineage>
</organism>
<keyword evidence="4 7" id="KW-0812">Transmembrane</keyword>
<evidence type="ECO:0000256" key="3">
    <source>
        <dbReference type="ARBA" id="ARBA00022475"/>
    </source>
</evidence>
<comment type="subcellular location">
    <subcellularLocation>
        <location evidence="1">Cell membrane</location>
        <topology evidence="1">Multi-pass membrane protein</topology>
    </subcellularLocation>
</comment>
<sequence>MLKRLNSSTLSEFVDAKTSAMILRVLVAFFMIYGHGFGKVMNVLGGNLQFLDPIGIGPEASLILAAFAEGICAFLILIGFWTRLASLILVINMGVAIFFHHIPSGDAFGAFETAVLYLVAFFVIFLLGPGKFAMDKGR</sequence>
<feature type="transmembrane region" description="Helical" evidence="7">
    <location>
        <begin position="108"/>
        <end position="128"/>
    </location>
</feature>
<gene>
    <name evidence="8" type="ORF">SAMN05443144_113109</name>
</gene>
<name>A0A1M5EN14_9BACT</name>
<keyword evidence="5 7" id="KW-1133">Transmembrane helix</keyword>
<accession>A0A1M5EN14</accession>
<dbReference type="Proteomes" id="UP000184041">
    <property type="component" value="Unassembled WGS sequence"/>
</dbReference>
<evidence type="ECO:0000256" key="1">
    <source>
        <dbReference type="ARBA" id="ARBA00004651"/>
    </source>
</evidence>
<evidence type="ECO:0000256" key="7">
    <source>
        <dbReference type="SAM" id="Phobius"/>
    </source>
</evidence>
<dbReference type="AlphaFoldDB" id="A0A1M5EN14"/>
<reference evidence="8 9" key="1">
    <citation type="submission" date="2016-11" db="EMBL/GenBank/DDBJ databases">
        <authorList>
            <person name="Jaros S."/>
            <person name="Januszkiewicz K."/>
            <person name="Wedrychowicz H."/>
        </authorList>
    </citation>
    <scope>NUCLEOTIDE SEQUENCE [LARGE SCALE GENOMIC DNA]</scope>
    <source>
        <strain evidence="8 9">DSM 21986</strain>
    </source>
</reference>
<dbReference type="PANTHER" id="PTHR33452">
    <property type="entry name" value="OXIDOREDUCTASE CATD-RELATED"/>
    <property type="match status" value="1"/>
</dbReference>
<comment type="similarity">
    <text evidence="2">Belongs to the DoxX family.</text>
</comment>
<proteinExistence type="inferred from homology"/>
<keyword evidence="9" id="KW-1185">Reference proteome</keyword>
<dbReference type="GO" id="GO:0005886">
    <property type="term" value="C:plasma membrane"/>
    <property type="evidence" value="ECO:0007669"/>
    <property type="project" value="UniProtKB-SubCell"/>
</dbReference>
<dbReference type="STRING" id="1194090.SAMN05443144_113109"/>
<protein>
    <submittedName>
        <fullName evidence="8">Putative oxidoreductase</fullName>
    </submittedName>
</protein>
<dbReference type="InterPro" id="IPR051907">
    <property type="entry name" value="DoxX-like_oxidoreductase"/>
</dbReference>